<organism evidence="2 3">
    <name type="scientific">Staurois parvus</name>
    <dbReference type="NCBI Taxonomy" id="386267"/>
    <lineage>
        <taxon>Eukaryota</taxon>
        <taxon>Metazoa</taxon>
        <taxon>Chordata</taxon>
        <taxon>Craniata</taxon>
        <taxon>Vertebrata</taxon>
        <taxon>Euteleostomi</taxon>
        <taxon>Amphibia</taxon>
        <taxon>Batrachia</taxon>
        <taxon>Anura</taxon>
        <taxon>Neobatrachia</taxon>
        <taxon>Ranoidea</taxon>
        <taxon>Ranidae</taxon>
        <taxon>Staurois</taxon>
    </lineage>
</organism>
<protein>
    <recommendedName>
        <fullName evidence="4">Secreted protein</fullName>
    </recommendedName>
</protein>
<proteinExistence type="predicted"/>
<dbReference type="Proteomes" id="UP001162483">
    <property type="component" value="Unassembled WGS sequence"/>
</dbReference>
<accession>A0ABN9BS21</accession>
<comment type="caution">
    <text evidence="2">The sequence shown here is derived from an EMBL/GenBank/DDBJ whole genome shotgun (WGS) entry which is preliminary data.</text>
</comment>
<reference evidence="2" key="1">
    <citation type="submission" date="2023-05" db="EMBL/GenBank/DDBJ databases">
        <authorList>
            <person name="Stuckert A."/>
        </authorList>
    </citation>
    <scope>NUCLEOTIDE SEQUENCE</scope>
</reference>
<feature type="signal peptide" evidence="1">
    <location>
        <begin position="1"/>
        <end position="19"/>
    </location>
</feature>
<gene>
    <name evidence="2" type="ORF">SPARVUS_LOCUS3520276</name>
</gene>
<evidence type="ECO:0000256" key="1">
    <source>
        <dbReference type="SAM" id="SignalP"/>
    </source>
</evidence>
<evidence type="ECO:0000313" key="2">
    <source>
        <dbReference type="EMBL" id="CAI9550481.1"/>
    </source>
</evidence>
<name>A0ABN9BS21_9NEOB</name>
<sequence length="73" mass="8504">MLSLVCSFFFFLACDQHRANQHCPDRSQGFCNPPREERKLILQDLTCALLDSDRSTKTALTADEKRYLVVYIY</sequence>
<dbReference type="EMBL" id="CATNWA010005665">
    <property type="protein sequence ID" value="CAI9550481.1"/>
    <property type="molecule type" value="Genomic_DNA"/>
</dbReference>
<evidence type="ECO:0000313" key="3">
    <source>
        <dbReference type="Proteomes" id="UP001162483"/>
    </source>
</evidence>
<keyword evidence="3" id="KW-1185">Reference proteome</keyword>
<evidence type="ECO:0008006" key="4">
    <source>
        <dbReference type="Google" id="ProtNLM"/>
    </source>
</evidence>
<keyword evidence="1" id="KW-0732">Signal</keyword>
<feature type="chain" id="PRO_5047474903" description="Secreted protein" evidence="1">
    <location>
        <begin position="20"/>
        <end position="73"/>
    </location>
</feature>